<evidence type="ECO:0000313" key="2">
    <source>
        <dbReference type="Proteomes" id="UP000305888"/>
    </source>
</evidence>
<evidence type="ECO:0000313" key="1">
    <source>
        <dbReference type="EMBL" id="QDL92525.1"/>
    </source>
</evidence>
<dbReference type="EMBL" id="CP040818">
    <property type="protein sequence ID" value="QDL92525.1"/>
    <property type="molecule type" value="Genomic_DNA"/>
</dbReference>
<gene>
    <name evidence="1" type="ORF">FDP22_12485</name>
</gene>
<proteinExistence type="predicted"/>
<keyword evidence="2" id="KW-1185">Reference proteome</keyword>
<dbReference type="AlphaFoldDB" id="A0A5B8FVR1"/>
<dbReference type="RefSeq" id="WP_138579608.1">
    <property type="nucleotide sequence ID" value="NZ_CP040818.1"/>
</dbReference>
<organism evidence="1 2">
    <name type="scientific">Paroceanicella profunda</name>
    <dbReference type="NCBI Taxonomy" id="2579971"/>
    <lineage>
        <taxon>Bacteria</taxon>
        <taxon>Pseudomonadati</taxon>
        <taxon>Pseudomonadota</taxon>
        <taxon>Alphaproteobacteria</taxon>
        <taxon>Rhodobacterales</taxon>
        <taxon>Paracoccaceae</taxon>
        <taxon>Paroceanicella</taxon>
    </lineage>
</organism>
<sequence>MIGISRNCLTRPADQRLVLVEDFRRRKTPADRRDLLDALLADGEASLEWPGGLCRLGMLGIEVHAETVEHALRRWCIAASQRAA</sequence>
<name>A0A5B8FVR1_9RHOB</name>
<accession>A0A5B8FVR1</accession>
<dbReference type="Proteomes" id="UP000305888">
    <property type="component" value="Chromosome"/>
</dbReference>
<dbReference type="KEGG" id="ppru:FDP22_12485"/>
<reference evidence="1 2" key="1">
    <citation type="submission" date="2019-06" db="EMBL/GenBank/DDBJ databases">
        <title>Genome sequence of Rhodobacteraceae bacterium D4M1.</title>
        <authorList>
            <person name="Cao J."/>
        </authorList>
    </citation>
    <scope>NUCLEOTIDE SEQUENCE [LARGE SCALE GENOMIC DNA]</scope>
    <source>
        <strain evidence="1 2">D4M1</strain>
    </source>
</reference>
<protein>
    <submittedName>
        <fullName evidence="1">Uncharacterized protein</fullName>
    </submittedName>
</protein>
<dbReference type="OrthoDB" id="9873577at2"/>